<keyword evidence="2" id="KW-1185">Reference proteome</keyword>
<organism evidence="1 2">
    <name type="scientific">Anaerocolumna aminovalerica</name>
    <dbReference type="NCBI Taxonomy" id="1527"/>
    <lineage>
        <taxon>Bacteria</taxon>
        <taxon>Bacillati</taxon>
        <taxon>Bacillota</taxon>
        <taxon>Clostridia</taxon>
        <taxon>Lachnospirales</taxon>
        <taxon>Lachnospiraceae</taxon>
        <taxon>Anaerocolumna</taxon>
    </lineage>
</organism>
<gene>
    <name evidence="1" type="ORF">SAMN04489757_14833</name>
</gene>
<proteinExistence type="predicted"/>
<evidence type="ECO:0000313" key="2">
    <source>
        <dbReference type="Proteomes" id="UP000198806"/>
    </source>
</evidence>
<dbReference type="EMBL" id="FOWD01000048">
    <property type="protein sequence ID" value="SFO62054.1"/>
    <property type="molecule type" value="Genomic_DNA"/>
</dbReference>
<reference evidence="1 2" key="1">
    <citation type="submission" date="2016-10" db="EMBL/GenBank/DDBJ databases">
        <authorList>
            <person name="de Groot N.N."/>
        </authorList>
    </citation>
    <scope>NUCLEOTIDE SEQUENCE [LARGE SCALE GENOMIC DNA]</scope>
    <source>
        <strain evidence="1 2">DSM 1283</strain>
    </source>
</reference>
<dbReference type="AlphaFoldDB" id="A0A1I5INI6"/>
<dbReference type="Proteomes" id="UP000198806">
    <property type="component" value="Unassembled WGS sequence"/>
</dbReference>
<dbReference type="RefSeq" id="WP_091688696.1">
    <property type="nucleotide sequence ID" value="NZ_BAABFM010000022.1"/>
</dbReference>
<protein>
    <submittedName>
        <fullName evidence="1">Uncharacterized protein</fullName>
    </submittedName>
</protein>
<dbReference type="STRING" id="1527.SAMN04489757_14833"/>
<sequence>MKKYTSGAEIPVGLGLALEQYNAMDYFFSLSAEKQQQIIDHTHTIRSKNEMHDFVQSIVE</sequence>
<name>A0A1I5INI6_9FIRM</name>
<evidence type="ECO:0000313" key="1">
    <source>
        <dbReference type="EMBL" id="SFO62054.1"/>
    </source>
</evidence>
<accession>A0A1I5INI6</accession>
<dbReference type="OrthoDB" id="1936216at2"/>